<dbReference type="EMBL" id="MNTG01000001">
    <property type="protein sequence ID" value="OLA39604.1"/>
    <property type="molecule type" value="Genomic_DNA"/>
</dbReference>
<gene>
    <name evidence="1" type="ORF">BHW43_01600</name>
</gene>
<comment type="caution">
    <text evidence="1">The sequence shown here is derived from an EMBL/GenBank/DDBJ whole genome shotgun (WGS) entry which is preliminary data.</text>
</comment>
<sequence length="326" mass="37558">MTIWRSHIKIVGSPGGSRIDLCLNKSVLAMGWSLSDRHLEGNNINETDKQKIQKQRSGIKSYDDYAALIKEWNVYGGSVDDNVRRLYYNVKPDDLVWIRDKGIYYIGRVGENSQWVYDSSKEILESDSTTQRTCIEWHKVGDEFHVPGRVVDAFILGATLQRINSDAVELFSKHYYNTKIDNNCYKDLSIRADQEMFYSLISSTDCEDLVYAYLFSEYGYIVIPSTNKQSTALFECVLLDPKDRTHIYIQVKKGKVDIDANAFRHLQGKVFLFTSEGNVTNLDDNDENIKRISPEKLFDFAMSDAAKNIVSDSISYWTEYMRQELS</sequence>
<dbReference type="STRING" id="626940.BHW43_01600"/>
<accession>A0A1Q6RB62</accession>
<protein>
    <submittedName>
        <fullName evidence="1">Uncharacterized protein</fullName>
    </submittedName>
</protein>
<dbReference type="AlphaFoldDB" id="A0A1Q6RB62"/>
<reference evidence="1 2" key="1">
    <citation type="journal article" date="2016" name="Nat. Biotechnol.">
        <title>Measurement of bacterial replication rates in microbial communities.</title>
        <authorList>
            <person name="Brown C.T."/>
            <person name="Olm M.R."/>
            <person name="Thomas B.C."/>
            <person name="Banfield J.F."/>
        </authorList>
    </citation>
    <scope>NUCLEOTIDE SEQUENCE [LARGE SCALE GENOMIC DNA]</scope>
    <source>
        <strain evidence="1">46_33</strain>
    </source>
</reference>
<name>A0A1Q6RB62_9FIRM</name>
<dbReference type="RefSeq" id="WP_303679256.1">
    <property type="nucleotide sequence ID" value="NZ_DAWEJP010000009.1"/>
</dbReference>
<dbReference type="Proteomes" id="UP000186777">
    <property type="component" value="Unassembled WGS sequence"/>
</dbReference>
<organism evidence="1 2">
    <name type="scientific">Phascolarctobacterium succinatutens</name>
    <dbReference type="NCBI Taxonomy" id="626940"/>
    <lineage>
        <taxon>Bacteria</taxon>
        <taxon>Bacillati</taxon>
        <taxon>Bacillota</taxon>
        <taxon>Negativicutes</taxon>
        <taxon>Acidaminococcales</taxon>
        <taxon>Acidaminococcaceae</taxon>
        <taxon>Phascolarctobacterium</taxon>
    </lineage>
</organism>
<evidence type="ECO:0000313" key="2">
    <source>
        <dbReference type="Proteomes" id="UP000186777"/>
    </source>
</evidence>
<proteinExistence type="predicted"/>
<evidence type="ECO:0000313" key="1">
    <source>
        <dbReference type="EMBL" id="OLA39604.1"/>
    </source>
</evidence>